<sequence>MVTNRSNLANTYDHHDGLQPQPPTLEPKQIHHTHTQARELIKICGKKGVHLILPKHISTFLGAVDRKQFLETLQQNLGQNADPETSVERTTQDLTAEITEAYNSQGKWVTTNLARSKEWWKKEQLNNLVRLRNKARRNMLKDCTNESQKEYHHHQQLFKQKVWELKSSLSG</sequence>
<evidence type="ECO:0000313" key="3">
    <source>
        <dbReference type="Proteomes" id="UP000765509"/>
    </source>
</evidence>
<protein>
    <submittedName>
        <fullName evidence="2">Uncharacterized protein</fullName>
    </submittedName>
</protein>
<feature type="compositionally biased region" description="Polar residues" evidence="1">
    <location>
        <begin position="1"/>
        <end position="10"/>
    </location>
</feature>
<gene>
    <name evidence="2" type="ORF">O181_056244</name>
</gene>
<dbReference type="Proteomes" id="UP000765509">
    <property type="component" value="Unassembled WGS sequence"/>
</dbReference>
<organism evidence="2 3">
    <name type="scientific">Austropuccinia psidii MF-1</name>
    <dbReference type="NCBI Taxonomy" id="1389203"/>
    <lineage>
        <taxon>Eukaryota</taxon>
        <taxon>Fungi</taxon>
        <taxon>Dikarya</taxon>
        <taxon>Basidiomycota</taxon>
        <taxon>Pucciniomycotina</taxon>
        <taxon>Pucciniomycetes</taxon>
        <taxon>Pucciniales</taxon>
        <taxon>Sphaerophragmiaceae</taxon>
        <taxon>Austropuccinia</taxon>
    </lineage>
</organism>
<name>A0A9Q3E873_9BASI</name>
<comment type="caution">
    <text evidence="2">The sequence shown here is derived from an EMBL/GenBank/DDBJ whole genome shotgun (WGS) entry which is preliminary data.</text>
</comment>
<keyword evidence="3" id="KW-1185">Reference proteome</keyword>
<proteinExistence type="predicted"/>
<evidence type="ECO:0000256" key="1">
    <source>
        <dbReference type="SAM" id="MobiDB-lite"/>
    </source>
</evidence>
<evidence type="ECO:0000313" key="2">
    <source>
        <dbReference type="EMBL" id="MBW0516529.1"/>
    </source>
</evidence>
<accession>A0A9Q3E873</accession>
<reference evidence="2" key="1">
    <citation type="submission" date="2021-03" db="EMBL/GenBank/DDBJ databases">
        <title>Draft genome sequence of rust myrtle Austropuccinia psidii MF-1, a brazilian biotype.</title>
        <authorList>
            <person name="Quecine M.C."/>
            <person name="Pachon D.M.R."/>
            <person name="Bonatelli M.L."/>
            <person name="Correr F.H."/>
            <person name="Franceschini L.M."/>
            <person name="Leite T.F."/>
            <person name="Margarido G.R.A."/>
            <person name="Almeida C.A."/>
            <person name="Ferrarezi J.A."/>
            <person name="Labate C.A."/>
        </authorList>
    </citation>
    <scope>NUCLEOTIDE SEQUENCE</scope>
    <source>
        <strain evidence="2">MF-1</strain>
    </source>
</reference>
<dbReference type="EMBL" id="AVOT02025324">
    <property type="protein sequence ID" value="MBW0516529.1"/>
    <property type="molecule type" value="Genomic_DNA"/>
</dbReference>
<dbReference type="AlphaFoldDB" id="A0A9Q3E873"/>
<feature type="region of interest" description="Disordered" evidence="1">
    <location>
        <begin position="1"/>
        <end position="31"/>
    </location>
</feature>